<keyword evidence="3" id="KW-1185">Reference proteome</keyword>
<dbReference type="CDD" id="cd00093">
    <property type="entry name" value="HTH_XRE"/>
    <property type="match status" value="1"/>
</dbReference>
<evidence type="ECO:0000313" key="3">
    <source>
        <dbReference type="Proteomes" id="UP000005940"/>
    </source>
</evidence>
<organism evidence="2 3">
    <name type="scientific">Streptomyces tsukubensis (strain DSM 42081 / NBRC 108919 / NRRL 18488 / 9993)</name>
    <dbReference type="NCBI Taxonomy" id="1114943"/>
    <lineage>
        <taxon>Bacteria</taxon>
        <taxon>Bacillati</taxon>
        <taxon>Actinomycetota</taxon>
        <taxon>Actinomycetes</taxon>
        <taxon>Kitasatosporales</taxon>
        <taxon>Streptomycetaceae</taxon>
        <taxon>Streptomyces</taxon>
    </lineage>
</organism>
<evidence type="ECO:0000259" key="1">
    <source>
        <dbReference type="PROSITE" id="PS50943"/>
    </source>
</evidence>
<dbReference type="SMART" id="SM00530">
    <property type="entry name" value="HTH_XRE"/>
    <property type="match status" value="1"/>
</dbReference>
<evidence type="ECO:0000313" key="2">
    <source>
        <dbReference type="EMBL" id="QKM69207.1"/>
    </source>
</evidence>
<proteinExistence type="predicted"/>
<dbReference type="Pfam" id="PF13560">
    <property type="entry name" value="HTH_31"/>
    <property type="match status" value="1"/>
</dbReference>
<dbReference type="InterPro" id="IPR043917">
    <property type="entry name" value="DUF5753"/>
</dbReference>
<dbReference type="SUPFAM" id="SSF47413">
    <property type="entry name" value="lambda repressor-like DNA-binding domains"/>
    <property type="match status" value="1"/>
</dbReference>
<gene>
    <name evidence="2" type="ORF">STSU_020600</name>
</gene>
<sequence length="280" mass="31337">MVNRKELNPDGSPEEAFGARLRSLREARGWTQDDLAERIGYSGRHISAVETGRRPPTRRFAQSADTIFGLEGSVDTFERQWREIRHGVLLEGFPEYVGHEGRAAEIRLFEVGVIPGPLQTREYATALEAINVKRGTLTVEQAGERVDFLIERQAALARRPLAPLVFAVLDESCIRRPIGGPKIMSAQLESLIGFAEQPNTALQIVPFEMGERRPFDRLVNLLTMADRSVLAYVESQLQGHLEREITSVLPLIRAYHQLQTEAPSQAESVAMLNQVREGIS</sequence>
<protein>
    <submittedName>
        <fullName evidence="2">XRE family transcriptional regulator</fullName>
    </submittedName>
</protein>
<dbReference type="EMBL" id="CP029159">
    <property type="protein sequence ID" value="QKM69207.1"/>
    <property type="molecule type" value="Genomic_DNA"/>
</dbReference>
<dbReference type="Pfam" id="PF19054">
    <property type="entry name" value="DUF5753"/>
    <property type="match status" value="1"/>
</dbReference>
<reference evidence="2 3" key="1">
    <citation type="journal article" date="2012" name="J. Bacteriol.">
        <title>Draft genome of Streptomyces tsukubaensis NRRL 18488, the producer of the clinically important immunosuppressant tacrolimus (FK506).</title>
        <authorList>
            <person name="Barreiro C."/>
            <person name="Prieto C."/>
            <person name="Sola-Landa A."/>
            <person name="Solera E."/>
            <person name="Martinez-Castro M."/>
            <person name="Perez-Redondo R."/>
            <person name="Garcia-Estrada C."/>
            <person name="Aparicio J.F."/>
            <person name="Fernandez-Martinez L.T."/>
            <person name="Santos-Aberturas J."/>
            <person name="Salehi-Najafabadi Z."/>
            <person name="Rodriguez-Garcia A."/>
            <person name="Tauch A."/>
            <person name="Martin J.F."/>
        </authorList>
    </citation>
    <scope>NUCLEOTIDE SEQUENCE [LARGE SCALE GENOMIC DNA]</scope>
    <source>
        <strain evidence="3">DSM 42081 / NBRC 108919 / NRRL 18488 / 9993</strain>
    </source>
</reference>
<dbReference type="AlphaFoldDB" id="A0A7G3UFI0"/>
<dbReference type="InterPro" id="IPR010982">
    <property type="entry name" value="Lambda_DNA-bd_dom_sf"/>
</dbReference>
<name>A0A7G3UFI0_STRT9</name>
<accession>A0A7G3UFI0</accession>
<dbReference type="GO" id="GO:0003677">
    <property type="term" value="F:DNA binding"/>
    <property type="evidence" value="ECO:0007669"/>
    <property type="project" value="InterPro"/>
</dbReference>
<dbReference type="Gene3D" id="1.10.260.40">
    <property type="entry name" value="lambda repressor-like DNA-binding domains"/>
    <property type="match status" value="1"/>
</dbReference>
<dbReference type="InterPro" id="IPR001387">
    <property type="entry name" value="Cro/C1-type_HTH"/>
</dbReference>
<dbReference type="Proteomes" id="UP000005940">
    <property type="component" value="Chromosome"/>
</dbReference>
<dbReference type="PROSITE" id="PS50943">
    <property type="entry name" value="HTH_CROC1"/>
    <property type="match status" value="1"/>
</dbReference>
<feature type="domain" description="HTH cro/C1-type" evidence="1">
    <location>
        <begin position="21"/>
        <end position="77"/>
    </location>
</feature>